<proteinExistence type="predicted"/>
<dbReference type="Ensembl" id="ENSMSIT00000037891.1">
    <property type="protein sequence ID" value="ENSMSIP00000030079.1"/>
    <property type="gene ID" value="ENSMSIG00000025230.1"/>
</dbReference>
<dbReference type="Pfam" id="PF00025">
    <property type="entry name" value="Arf"/>
    <property type="match status" value="1"/>
</dbReference>
<keyword evidence="4" id="KW-1185">Reference proteome</keyword>
<protein>
    <submittedName>
        <fullName evidence="3">Uncharacterized protein</fullName>
    </submittedName>
</protein>
<dbReference type="GO" id="GO:0005525">
    <property type="term" value="F:GTP binding"/>
    <property type="evidence" value="ECO:0007669"/>
    <property type="project" value="UniProtKB-KW"/>
</dbReference>
<dbReference type="InterPro" id="IPR006689">
    <property type="entry name" value="Small_GTPase_ARF/SAR"/>
</dbReference>
<dbReference type="GO" id="GO:0003924">
    <property type="term" value="F:GTPase activity"/>
    <property type="evidence" value="ECO:0007669"/>
    <property type="project" value="InterPro"/>
</dbReference>
<evidence type="ECO:0000256" key="1">
    <source>
        <dbReference type="ARBA" id="ARBA00022741"/>
    </source>
</evidence>
<keyword evidence="2" id="KW-0342">GTP-binding</keyword>
<keyword evidence="1" id="KW-0547">Nucleotide-binding</keyword>
<dbReference type="AlphaFoldDB" id="A0A8C6I380"/>
<accession>A0A8C6I380</accession>
<dbReference type="Proteomes" id="UP000694415">
    <property type="component" value="Unplaced"/>
</dbReference>
<evidence type="ECO:0000256" key="2">
    <source>
        <dbReference type="ARBA" id="ARBA00023134"/>
    </source>
</evidence>
<evidence type="ECO:0000313" key="4">
    <source>
        <dbReference type="Proteomes" id="UP000694415"/>
    </source>
</evidence>
<evidence type="ECO:0000313" key="3">
    <source>
        <dbReference type="Ensembl" id="ENSMSIP00000030079.1"/>
    </source>
</evidence>
<dbReference type="GeneTree" id="ENSGT00960000188934"/>
<reference evidence="3" key="1">
    <citation type="submission" date="2025-08" db="UniProtKB">
        <authorList>
            <consortium name="Ensembl"/>
        </authorList>
    </citation>
    <scope>IDENTIFICATION</scope>
</reference>
<organism evidence="3 4">
    <name type="scientific">Mus spicilegus</name>
    <name type="common">Mound-building mouse</name>
    <dbReference type="NCBI Taxonomy" id="10103"/>
    <lineage>
        <taxon>Eukaryota</taxon>
        <taxon>Metazoa</taxon>
        <taxon>Chordata</taxon>
        <taxon>Craniata</taxon>
        <taxon>Vertebrata</taxon>
        <taxon>Euteleostomi</taxon>
        <taxon>Mammalia</taxon>
        <taxon>Eutheria</taxon>
        <taxon>Euarchontoglires</taxon>
        <taxon>Glires</taxon>
        <taxon>Rodentia</taxon>
        <taxon>Myomorpha</taxon>
        <taxon>Muroidea</taxon>
        <taxon>Muridae</taxon>
        <taxon>Murinae</taxon>
        <taxon>Mus</taxon>
        <taxon>Mus</taxon>
    </lineage>
</organism>
<sequence length="70" mass="7931">MGNGLSVQTFILLPPFWSFPTIILGLDCTTILCRLQFNDFVNTMPTKGFNTEKTKVTLGNSQTVTFHFRM</sequence>
<reference evidence="3" key="2">
    <citation type="submission" date="2025-09" db="UniProtKB">
        <authorList>
            <consortium name="Ensembl"/>
        </authorList>
    </citation>
    <scope>IDENTIFICATION</scope>
</reference>
<name>A0A8C6I380_MUSSI</name>